<keyword evidence="1 2" id="KW-0732">Signal</keyword>
<dbReference type="InterPro" id="IPR003760">
    <property type="entry name" value="PnrA-like"/>
</dbReference>
<protein>
    <recommendedName>
        <fullName evidence="3">ABC transporter substrate-binding protein PnrA-like domain-containing protein</fullName>
    </recommendedName>
</protein>
<dbReference type="Proteomes" id="UP000637695">
    <property type="component" value="Unassembled WGS sequence"/>
</dbReference>
<dbReference type="InterPro" id="IPR052910">
    <property type="entry name" value="ABC-Purine-Binding"/>
</dbReference>
<evidence type="ECO:0000313" key="5">
    <source>
        <dbReference type="Proteomes" id="UP000637695"/>
    </source>
</evidence>
<keyword evidence="5" id="KW-1185">Reference proteome</keyword>
<dbReference type="Pfam" id="PF02608">
    <property type="entry name" value="Bmp"/>
    <property type="match status" value="1"/>
</dbReference>
<proteinExistence type="predicted"/>
<organism evidence="4 5">
    <name type="scientific">Alicyclobacillus cellulosilyticus</name>
    <dbReference type="NCBI Taxonomy" id="1003997"/>
    <lineage>
        <taxon>Bacteria</taxon>
        <taxon>Bacillati</taxon>
        <taxon>Bacillota</taxon>
        <taxon>Bacilli</taxon>
        <taxon>Bacillales</taxon>
        <taxon>Alicyclobacillaceae</taxon>
        <taxon>Alicyclobacillus</taxon>
    </lineage>
</organism>
<evidence type="ECO:0000259" key="3">
    <source>
        <dbReference type="Pfam" id="PF02608"/>
    </source>
</evidence>
<dbReference type="PANTHER" id="PTHR43208:SF1">
    <property type="entry name" value="ABC TRANSPORTER SUBSTRATE-BINDING PROTEIN"/>
    <property type="match status" value="1"/>
</dbReference>
<dbReference type="RefSeq" id="WP_188882810.1">
    <property type="nucleotide sequence ID" value="NZ_BMOY01000033.1"/>
</dbReference>
<sequence length="164" mass="18239">MVKKRIWSRVSMIFSVVLAVMSPGVTSFALAKQPKTVKVAFVYDGPANDGGWSSAQDAGRKYLVKMLGVKTTYVENVPESADSERVFEQLAQQGYNVIFGTSYGYMNYMADVAPKYPNVIFLNCGGYKTAPNMGTYFGKNFELKFDTTLDVTRVCRPKFVPHAL</sequence>
<name>A0A917KFW2_9BACL</name>
<reference evidence="4" key="1">
    <citation type="journal article" date="2014" name="Int. J. Syst. Evol. Microbiol.">
        <title>Complete genome sequence of Corynebacterium casei LMG S-19264T (=DSM 44701T), isolated from a smear-ripened cheese.</title>
        <authorList>
            <consortium name="US DOE Joint Genome Institute (JGI-PGF)"/>
            <person name="Walter F."/>
            <person name="Albersmeier A."/>
            <person name="Kalinowski J."/>
            <person name="Ruckert C."/>
        </authorList>
    </citation>
    <scope>NUCLEOTIDE SEQUENCE</scope>
    <source>
        <strain evidence="4">JCM 18487</strain>
    </source>
</reference>
<feature type="chain" id="PRO_5037801451" description="ABC transporter substrate-binding protein PnrA-like domain-containing protein" evidence="2">
    <location>
        <begin position="32"/>
        <end position="164"/>
    </location>
</feature>
<feature type="signal peptide" evidence="2">
    <location>
        <begin position="1"/>
        <end position="31"/>
    </location>
</feature>
<dbReference type="GO" id="GO:0005886">
    <property type="term" value="C:plasma membrane"/>
    <property type="evidence" value="ECO:0007669"/>
    <property type="project" value="InterPro"/>
</dbReference>
<dbReference type="Gene3D" id="3.40.50.2300">
    <property type="match status" value="1"/>
</dbReference>
<dbReference type="EMBL" id="BMOY01000033">
    <property type="protein sequence ID" value="GGJ10710.1"/>
    <property type="molecule type" value="Genomic_DNA"/>
</dbReference>
<accession>A0A917KFW2</accession>
<reference evidence="4" key="2">
    <citation type="submission" date="2020-09" db="EMBL/GenBank/DDBJ databases">
        <authorList>
            <person name="Sun Q."/>
            <person name="Ohkuma M."/>
        </authorList>
    </citation>
    <scope>NUCLEOTIDE SEQUENCE</scope>
    <source>
        <strain evidence="4">JCM 18487</strain>
    </source>
</reference>
<evidence type="ECO:0000256" key="2">
    <source>
        <dbReference type="SAM" id="SignalP"/>
    </source>
</evidence>
<comment type="caution">
    <text evidence="4">The sequence shown here is derived from an EMBL/GenBank/DDBJ whole genome shotgun (WGS) entry which is preliminary data.</text>
</comment>
<evidence type="ECO:0000256" key="1">
    <source>
        <dbReference type="ARBA" id="ARBA00022729"/>
    </source>
</evidence>
<evidence type="ECO:0000313" key="4">
    <source>
        <dbReference type="EMBL" id="GGJ10710.1"/>
    </source>
</evidence>
<dbReference type="AlphaFoldDB" id="A0A917KFW2"/>
<dbReference type="PANTHER" id="PTHR43208">
    <property type="entry name" value="ABC TRANSPORTER SUBSTRATE-BINDING PROTEIN"/>
    <property type="match status" value="1"/>
</dbReference>
<gene>
    <name evidence="4" type="ORF">GCM10010885_19930</name>
</gene>
<feature type="domain" description="ABC transporter substrate-binding protein PnrA-like" evidence="3">
    <location>
        <begin position="37"/>
        <end position="143"/>
    </location>
</feature>